<name>A0AAV7KUU8_PLEWA</name>
<reference evidence="2" key="1">
    <citation type="journal article" date="2022" name="bioRxiv">
        <title>Sequencing and chromosome-scale assembly of the giantPleurodeles waltlgenome.</title>
        <authorList>
            <person name="Brown T."/>
            <person name="Elewa A."/>
            <person name="Iarovenko S."/>
            <person name="Subramanian E."/>
            <person name="Araus A.J."/>
            <person name="Petzold A."/>
            <person name="Susuki M."/>
            <person name="Suzuki K.-i.T."/>
            <person name="Hayashi T."/>
            <person name="Toyoda A."/>
            <person name="Oliveira C."/>
            <person name="Osipova E."/>
            <person name="Leigh N.D."/>
            <person name="Simon A."/>
            <person name="Yun M.H."/>
        </authorList>
    </citation>
    <scope>NUCLEOTIDE SEQUENCE</scope>
    <source>
        <strain evidence="2">20211129_DDA</strain>
        <tissue evidence="2">Liver</tissue>
    </source>
</reference>
<sequence>MVFPCQAIYSLFLCGVCLLNRQLLWSLHFCTSSSHPGSGLPSPPVRHSVITAQRGHRPALAPGRVVPASCSGPLQHFRGLEGPAEVPTSRAHYCSCCSRGYLPLSVGLSDTPPPPARGPHRRSSSSAPRLGQALCSRAGPSATHGSPRLSGCTFSLPHGAEPPTGPTGPRRPPRHLRRSRETRARSPAAPGPSALLLQWPVASRKAAAPGEEGGPPASSPSIKPGSHLRALQGRSGGPAASRAGPQFSAHAQASGSPELARSSSAFPSAPPERWN</sequence>
<feature type="region of interest" description="Disordered" evidence="1">
    <location>
        <begin position="108"/>
        <end position="275"/>
    </location>
</feature>
<dbReference type="EMBL" id="JANPWB010000016">
    <property type="protein sequence ID" value="KAJ1082000.1"/>
    <property type="molecule type" value="Genomic_DNA"/>
</dbReference>
<comment type="caution">
    <text evidence="2">The sequence shown here is derived from an EMBL/GenBank/DDBJ whole genome shotgun (WGS) entry which is preliminary data.</text>
</comment>
<evidence type="ECO:0000256" key="1">
    <source>
        <dbReference type="SAM" id="MobiDB-lite"/>
    </source>
</evidence>
<dbReference type="AlphaFoldDB" id="A0AAV7KUU8"/>
<proteinExistence type="predicted"/>
<feature type="compositionally biased region" description="Low complexity" evidence="1">
    <location>
        <begin position="237"/>
        <end position="246"/>
    </location>
</feature>
<organism evidence="2 3">
    <name type="scientific">Pleurodeles waltl</name>
    <name type="common">Iberian ribbed newt</name>
    <dbReference type="NCBI Taxonomy" id="8319"/>
    <lineage>
        <taxon>Eukaryota</taxon>
        <taxon>Metazoa</taxon>
        <taxon>Chordata</taxon>
        <taxon>Craniata</taxon>
        <taxon>Vertebrata</taxon>
        <taxon>Euteleostomi</taxon>
        <taxon>Amphibia</taxon>
        <taxon>Batrachia</taxon>
        <taxon>Caudata</taxon>
        <taxon>Salamandroidea</taxon>
        <taxon>Salamandridae</taxon>
        <taxon>Pleurodelinae</taxon>
        <taxon>Pleurodeles</taxon>
    </lineage>
</organism>
<gene>
    <name evidence="2" type="ORF">NDU88_002172</name>
</gene>
<keyword evidence="3" id="KW-1185">Reference proteome</keyword>
<dbReference type="Proteomes" id="UP001066276">
    <property type="component" value="Chromosome 12"/>
</dbReference>
<feature type="compositionally biased region" description="Low complexity" evidence="1">
    <location>
        <begin position="185"/>
        <end position="197"/>
    </location>
</feature>
<evidence type="ECO:0000313" key="2">
    <source>
        <dbReference type="EMBL" id="KAJ1082000.1"/>
    </source>
</evidence>
<evidence type="ECO:0000313" key="3">
    <source>
        <dbReference type="Proteomes" id="UP001066276"/>
    </source>
</evidence>
<feature type="compositionally biased region" description="Low complexity" evidence="1">
    <location>
        <begin position="206"/>
        <end position="221"/>
    </location>
</feature>
<accession>A0AAV7KUU8</accession>
<protein>
    <submittedName>
        <fullName evidence="2">Uncharacterized protein</fullName>
    </submittedName>
</protein>